<evidence type="ECO:0000313" key="1">
    <source>
        <dbReference type="EMBL" id="EIE79875.1"/>
    </source>
</evidence>
<dbReference type="VEuPathDB" id="FungiDB:RO3G_04580"/>
<name>I1BUJ5_RHIO9</name>
<reference evidence="1 2" key="1">
    <citation type="journal article" date="2009" name="PLoS Genet.">
        <title>Genomic analysis of the basal lineage fungus Rhizopus oryzae reveals a whole-genome duplication.</title>
        <authorList>
            <person name="Ma L.-J."/>
            <person name="Ibrahim A.S."/>
            <person name="Skory C."/>
            <person name="Grabherr M.G."/>
            <person name="Burger G."/>
            <person name="Butler M."/>
            <person name="Elias M."/>
            <person name="Idnurm A."/>
            <person name="Lang B.F."/>
            <person name="Sone T."/>
            <person name="Abe A."/>
            <person name="Calvo S.E."/>
            <person name="Corrochano L.M."/>
            <person name="Engels R."/>
            <person name="Fu J."/>
            <person name="Hansberg W."/>
            <person name="Kim J.-M."/>
            <person name="Kodira C.D."/>
            <person name="Koehrsen M.J."/>
            <person name="Liu B."/>
            <person name="Miranda-Saavedra D."/>
            <person name="O'Leary S."/>
            <person name="Ortiz-Castellanos L."/>
            <person name="Poulter R."/>
            <person name="Rodriguez-Romero J."/>
            <person name="Ruiz-Herrera J."/>
            <person name="Shen Y.-Q."/>
            <person name="Zeng Q."/>
            <person name="Galagan J."/>
            <person name="Birren B.W."/>
            <person name="Cuomo C.A."/>
            <person name="Wickes B.L."/>
        </authorList>
    </citation>
    <scope>NUCLEOTIDE SEQUENCE [LARGE SCALE GENOMIC DNA]</scope>
    <source>
        <strain evidence="2">RA 99-880 / ATCC MYA-4621 / FGSC 9543 / NRRL 43880</strain>
    </source>
</reference>
<proteinExistence type="predicted"/>
<dbReference type="GeneID" id="93611551"/>
<dbReference type="InParanoid" id="I1BUJ5"/>
<protein>
    <submittedName>
        <fullName evidence="1">Uncharacterized protein</fullName>
    </submittedName>
</protein>
<accession>I1BUJ5</accession>
<dbReference type="AlphaFoldDB" id="I1BUJ5"/>
<dbReference type="eggNOG" id="ENOG502RAQY">
    <property type="taxonomic scope" value="Eukaryota"/>
</dbReference>
<gene>
    <name evidence="1" type="ORF">RO3G_04580</name>
</gene>
<keyword evidence="2" id="KW-1185">Reference proteome</keyword>
<organism evidence="1 2">
    <name type="scientific">Rhizopus delemar (strain RA 99-880 / ATCC MYA-4621 / FGSC 9543 / NRRL 43880)</name>
    <name type="common">Mucormycosis agent</name>
    <name type="synonym">Rhizopus arrhizus var. delemar</name>
    <dbReference type="NCBI Taxonomy" id="246409"/>
    <lineage>
        <taxon>Eukaryota</taxon>
        <taxon>Fungi</taxon>
        <taxon>Fungi incertae sedis</taxon>
        <taxon>Mucoromycota</taxon>
        <taxon>Mucoromycotina</taxon>
        <taxon>Mucoromycetes</taxon>
        <taxon>Mucorales</taxon>
        <taxon>Mucorineae</taxon>
        <taxon>Rhizopodaceae</taxon>
        <taxon>Rhizopus</taxon>
    </lineage>
</organism>
<dbReference type="OrthoDB" id="2238225at2759"/>
<sequence>MDSPPAFILVDDFIAGLFHYASSWNDVKSLLLVCQLFNFVGQKQTIDLPLQINADFAFEKFSSYSTMAKVVHFNCDISTKQAVFDDIINYFTNCFVVGVNFNDLSNLTTIKKICATVLKKGITLNILHSFNAEVADIVRMLTEKYHEQHRVYEMKQNSSNVIKRKRSEDDLIVLRVPKDLRLRQKFLLNYVLNMSDPPSNNNVPNPFASISHITVYTDTISVSKFFTCGFDEAYSQIRQFVNCIIKFDGFTLLVNSFDVFYHNHRYYDDCAQYLNRIDQIATARVSRKTYTNKQFTEVSIFAGHYELLIIGGYLFPAVQSGFIKTSRQLNQYFKRHSHQLWSFHCARSYTKGFYPISPIELMDHASQKFRKPNNHHFASAVLYLITSPKPIKENDMESLWSLFVLSPFFESKLKSLGTKPENFADMSSDLKKDNDVSHMGSLIHILGSLHMNTPCYFLSLYKEVDAKHMALKIMTSGLKQEIASQQQAIIKKAKEEL</sequence>
<evidence type="ECO:0000313" key="2">
    <source>
        <dbReference type="Proteomes" id="UP000009138"/>
    </source>
</evidence>
<dbReference type="Proteomes" id="UP000009138">
    <property type="component" value="Unassembled WGS sequence"/>
</dbReference>
<dbReference type="EMBL" id="CH476734">
    <property type="protein sequence ID" value="EIE79875.1"/>
    <property type="molecule type" value="Genomic_DNA"/>
</dbReference>
<dbReference type="RefSeq" id="XP_067515271.1">
    <property type="nucleotide sequence ID" value="XM_067659170.1"/>
</dbReference>